<dbReference type="EMBL" id="MPSH01000002">
    <property type="protein sequence ID" value="PNH35886.1"/>
    <property type="molecule type" value="Genomic_DNA"/>
</dbReference>
<gene>
    <name evidence="1" type="ORF">BJF96_g1010</name>
</gene>
<dbReference type="Proteomes" id="UP000236305">
    <property type="component" value="Unassembled WGS sequence"/>
</dbReference>
<evidence type="ECO:0000313" key="1">
    <source>
        <dbReference type="EMBL" id="PNH35886.1"/>
    </source>
</evidence>
<name>A0AA44WRQ3_VERDA</name>
<organism evidence="1 2">
    <name type="scientific">Verticillium dahliae</name>
    <name type="common">Verticillium wilt</name>
    <dbReference type="NCBI Taxonomy" id="27337"/>
    <lineage>
        <taxon>Eukaryota</taxon>
        <taxon>Fungi</taxon>
        <taxon>Dikarya</taxon>
        <taxon>Ascomycota</taxon>
        <taxon>Pezizomycotina</taxon>
        <taxon>Sordariomycetes</taxon>
        <taxon>Hypocreomycetidae</taxon>
        <taxon>Glomerellales</taxon>
        <taxon>Plectosphaerellaceae</taxon>
        <taxon>Verticillium</taxon>
    </lineage>
</organism>
<evidence type="ECO:0000313" key="2">
    <source>
        <dbReference type="Proteomes" id="UP000236305"/>
    </source>
</evidence>
<sequence>MPICASIPTTSLSTISNTMTTYNAIVVRCRTALCSAPQPGDPTIG</sequence>
<proteinExistence type="predicted"/>
<accession>A0AA44WRQ3</accession>
<dbReference type="AlphaFoldDB" id="A0AA44WRQ3"/>
<comment type="caution">
    <text evidence="1">The sequence shown here is derived from an EMBL/GenBank/DDBJ whole genome shotgun (WGS) entry which is preliminary data.</text>
</comment>
<protein>
    <submittedName>
        <fullName evidence="1">Uncharacterized protein</fullName>
    </submittedName>
</protein>
<reference evidence="1 2" key="1">
    <citation type="submission" date="2017-12" db="EMBL/GenBank/DDBJ databases">
        <title>Comparative genomics yields insights into virulence evolution of Verticillium dahliae.</title>
        <authorList>
            <person name="Fan R."/>
            <person name="Armitage A.D."/>
            <person name="Cascant-Lopez E."/>
            <person name="Sobczyk M."/>
            <person name="Cockerton H.M."/>
            <person name="Harrison R.J."/>
        </authorList>
    </citation>
    <scope>NUCLEOTIDE SEQUENCE [LARGE SCALE GENOMIC DNA]</scope>
    <source>
        <strain evidence="1 2">12008</strain>
    </source>
</reference>